<dbReference type="EMBL" id="HG992985">
    <property type="protein sequence ID" value="CAE7206006.1"/>
    <property type="molecule type" value="Genomic_DNA"/>
</dbReference>
<proteinExistence type="predicted"/>
<dbReference type="InterPro" id="IPR014710">
    <property type="entry name" value="RmlC-like_jellyroll"/>
</dbReference>
<name>A0A6S6WHK7_9PLEO</name>
<dbReference type="AlphaFoldDB" id="A0A6S6WHK7"/>
<evidence type="ECO:0000313" key="2">
    <source>
        <dbReference type="Proteomes" id="UP000472372"/>
    </source>
</evidence>
<dbReference type="Gene3D" id="2.60.120.10">
    <property type="entry name" value="Jelly Rolls"/>
    <property type="match status" value="1"/>
</dbReference>
<protein>
    <submittedName>
        <fullName evidence="1">Cupin</fullName>
    </submittedName>
</protein>
<dbReference type="InterPro" id="IPR011051">
    <property type="entry name" value="RmlC_Cupin_sf"/>
</dbReference>
<gene>
    <name evidence="1" type="ORF">PTTW11_09470</name>
</gene>
<dbReference type="Proteomes" id="UP000472372">
    <property type="component" value="Chromosome 9"/>
</dbReference>
<sequence>MSRSDAEEMVYSNSDIRVEVLKGAVQGRMIQHPSRSFALEITLDLVKGAEFFCHKPPLHFHVQEEYIESIQGKMGLELDGKEHILSAGDGPMSIKPYVNHRSYPLSLAHQNDGETVVKFLLSGQKTESVFELNPVFFENWYKYQDDVVVNGAKISLIQLFSTFDAGGTYMSFPWWVPFGQTISQTLGVVVGRWIGGMLGYQPFHRKWTTDWELACQKMETSLFQRRFADKTKSY</sequence>
<dbReference type="SUPFAM" id="SSF51182">
    <property type="entry name" value="RmlC-like cupins"/>
    <property type="match status" value="1"/>
</dbReference>
<organism evidence="1 2">
    <name type="scientific">Pyrenophora teres f. teres</name>
    <dbReference type="NCBI Taxonomy" id="97479"/>
    <lineage>
        <taxon>Eukaryota</taxon>
        <taxon>Fungi</taxon>
        <taxon>Dikarya</taxon>
        <taxon>Ascomycota</taxon>
        <taxon>Pezizomycotina</taxon>
        <taxon>Dothideomycetes</taxon>
        <taxon>Pleosporomycetidae</taxon>
        <taxon>Pleosporales</taxon>
        <taxon>Pleosporineae</taxon>
        <taxon>Pleosporaceae</taxon>
        <taxon>Pyrenophora</taxon>
    </lineage>
</organism>
<evidence type="ECO:0000313" key="1">
    <source>
        <dbReference type="EMBL" id="CAE7206006.1"/>
    </source>
</evidence>
<accession>A0A6S6WHK7</accession>
<reference evidence="1" key="1">
    <citation type="submission" date="2021-02" db="EMBL/GenBank/DDBJ databases">
        <authorList>
            <person name="Syme A R."/>
            <person name="Syme A R."/>
            <person name="Moolhuijzen P."/>
        </authorList>
    </citation>
    <scope>NUCLEOTIDE SEQUENCE</scope>
    <source>
        <strain evidence="1">W1-1</strain>
    </source>
</reference>